<feature type="compositionally biased region" description="Polar residues" evidence="9">
    <location>
        <begin position="120"/>
        <end position="129"/>
    </location>
</feature>
<dbReference type="PANTHER" id="PTHR21561">
    <property type="entry name" value="INO80 COMPLEX SUBUNIT B"/>
    <property type="match status" value="1"/>
</dbReference>
<evidence type="ECO:0000256" key="9">
    <source>
        <dbReference type="SAM" id="MobiDB-lite"/>
    </source>
</evidence>
<dbReference type="Pfam" id="PF04795">
    <property type="entry name" value="PAPA-1"/>
    <property type="match status" value="1"/>
</dbReference>
<evidence type="ECO:0000256" key="1">
    <source>
        <dbReference type="ARBA" id="ARBA00007039"/>
    </source>
</evidence>
<evidence type="ECO:0000313" key="12">
    <source>
        <dbReference type="Proteomes" id="UP000306102"/>
    </source>
</evidence>
<dbReference type="GO" id="GO:0004252">
    <property type="term" value="F:serine-type endopeptidase activity"/>
    <property type="evidence" value="ECO:0007669"/>
    <property type="project" value="UniProtKB-EC"/>
</dbReference>
<dbReference type="GO" id="GO:0006338">
    <property type="term" value="P:chromatin remodeling"/>
    <property type="evidence" value="ECO:0007669"/>
    <property type="project" value="InterPro"/>
</dbReference>
<evidence type="ECO:0000256" key="8">
    <source>
        <dbReference type="PROSITE-ProRule" id="PRU10086"/>
    </source>
</evidence>
<feature type="region of interest" description="Disordered" evidence="9">
    <location>
        <begin position="1"/>
        <end position="304"/>
    </location>
</feature>
<dbReference type="InterPro" id="IPR033135">
    <property type="entry name" value="ClpP_His_AS"/>
</dbReference>
<feature type="compositionally biased region" description="Basic and acidic residues" evidence="9">
    <location>
        <begin position="452"/>
        <end position="473"/>
    </location>
</feature>
<feature type="domain" description="INO80 complex subunit B-like conserved region" evidence="10">
    <location>
        <begin position="458"/>
        <end position="543"/>
    </location>
</feature>
<dbReference type="InterPro" id="IPR006880">
    <property type="entry name" value="INO80B_C"/>
</dbReference>
<dbReference type="PRINTS" id="PR00127">
    <property type="entry name" value="CLPPROTEASEP"/>
</dbReference>
<feature type="compositionally biased region" description="Polar residues" evidence="9">
    <location>
        <begin position="136"/>
        <end position="152"/>
    </location>
</feature>
<dbReference type="EC" id="3.4.21.92" evidence="2 8"/>
<proteinExistence type="inferred from homology"/>
<comment type="similarity">
    <text evidence="1">Belongs to the peptidase S14 family.</text>
</comment>
<dbReference type="GO" id="GO:0009532">
    <property type="term" value="C:plastid stroma"/>
    <property type="evidence" value="ECO:0007669"/>
    <property type="project" value="UniProtKB-ARBA"/>
</dbReference>
<evidence type="ECO:0000256" key="4">
    <source>
        <dbReference type="ARBA" id="ARBA00022801"/>
    </source>
</evidence>
<dbReference type="SUPFAM" id="SSF52096">
    <property type="entry name" value="ClpP/crotonase"/>
    <property type="match status" value="1"/>
</dbReference>
<dbReference type="PROSITE" id="PS00381">
    <property type="entry name" value="CLP_PROTEASE_SER"/>
    <property type="match status" value="1"/>
</dbReference>
<dbReference type="CDD" id="cd22265">
    <property type="entry name" value="UDM1_RNF168"/>
    <property type="match status" value="1"/>
</dbReference>
<dbReference type="GO" id="GO:0031011">
    <property type="term" value="C:Ino80 complex"/>
    <property type="evidence" value="ECO:0007669"/>
    <property type="project" value="InterPro"/>
</dbReference>
<reference evidence="11 12" key="1">
    <citation type="journal article" date="2018" name="Proc. Natl. Acad. Sci. U.S.A.">
        <title>Draft genome sequence of Camellia sinensis var. sinensis provides insights into the evolution of the tea genome and tea quality.</title>
        <authorList>
            <person name="Wei C."/>
            <person name="Yang H."/>
            <person name="Wang S."/>
            <person name="Zhao J."/>
            <person name="Liu C."/>
            <person name="Gao L."/>
            <person name="Xia E."/>
            <person name="Lu Y."/>
            <person name="Tai Y."/>
            <person name="She G."/>
            <person name="Sun J."/>
            <person name="Cao H."/>
            <person name="Tong W."/>
            <person name="Gao Q."/>
            <person name="Li Y."/>
            <person name="Deng W."/>
            <person name="Jiang X."/>
            <person name="Wang W."/>
            <person name="Chen Q."/>
            <person name="Zhang S."/>
            <person name="Li H."/>
            <person name="Wu J."/>
            <person name="Wang P."/>
            <person name="Li P."/>
            <person name="Shi C."/>
            <person name="Zheng F."/>
            <person name="Jian J."/>
            <person name="Huang B."/>
            <person name="Shan D."/>
            <person name="Shi M."/>
            <person name="Fang C."/>
            <person name="Yue Y."/>
            <person name="Li F."/>
            <person name="Li D."/>
            <person name="Wei S."/>
            <person name="Han B."/>
            <person name="Jiang C."/>
            <person name="Yin Y."/>
            <person name="Xia T."/>
            <person name="Zhang Z."/>
            <person name="Bennetzen J.L."/>
            <person name="Zhao S."/>
            <person name="Wan X."/>
        </authorList>
    </citation>
    <scope>NUCLEOTIDE SEQUENCE [LARGE SCALE GENOMIC DNA]</scope>
    <source>
        <strain evidence="12">cv. Shuchazao</strain>
        <tissue evidence="11">Leaf</tissue>
    </source>
</reference>
<keyword evidence="5" id="KW-0720">Serine protease</keyword>
<feature type="region of interest" description="Disordered" evidence="9">
    <location>
        <begin position="325"/>
        <end position="473"/>
    </location>
</feature>
<dbReference type="PANTHER" id="PTHR21561:SF25">
    <property type="entry name" value="OS03G0811500 PROTEIN"/>
    <property type="match status" value="1"/>
</dbReference>
<dbReference type="Proteomes" id="UP000306102">
    <property type="component" value="Unassembled WGS sequence"/>
</dbReference>
<feature type="active site" evidence="8">
    <location>
        <position position="690"/>
    </location>
</feature>
<dbReference type="PROSITE" id="PS00382">
    <property type="entry name" value="CLP_PROTEASE_HIS"/>
    <property type="match status" value="1"/>
</dbReference>
<dbReference type="CDD" id="cd07017">
    <property type="entry name" value="S14_ClpP_2"/>
    <property type="match status" value="1"/>
</dbReference>
<protein>
    <recommendedName>
        <fullName evidence="2 8">Endopeptidase Clp</fullName>
        <ecNumber evidence="2 8">3.4.21.92</ecNumber>
    </recommendedName>
</protein>
<feature type="compositionally biased region" description="Acidic residues" evidence="9">
    <location>
        <begin position="375"/>
        <end position="386"/>
    </location>
</feature>
<dbReference type="SMART" id="SM01406">
    <property type="entry name" value="PAPA-1"/>
    <property type="match status" value="1"/>
</dbReference>
<dbReference type="Pfam" id="PF00574">
    <property type="entry name" value="CLP_protease"/>
    <property type="match status" value="1"/>
</dbReference>
<comment type="catalytic activity">
    <reaction evidence="6 8">
        <text>Hydrolysis of proteins to small peptides in the presence of ATP and magnesium. alpha-casein is the usual test substrate. In the absence of ATP, only oligopeptides shorter than five residues are hydrolyzed (such as succinyl-Leu-Tyr-|-NHMec, and Leu-Tyr-Leu-|-Tyr-Trp, in which cleavage of the -Tyr-|-Leu- and -Tyr-|-Trp bonds also occurs).</text>
        <dbReference type="EC" id="3.4.21.92"/>
    </reaction>
</comment>
<keyword evidence="4" id="KW-0378">Hydrolase</keyword>
<evidence type="ECO:0000256" key="2">
    <source>
        <dbReference type="ARBA" id="ARBA00013230"/>
    </source>
</evidence>
<dbReference type="InterPro" id="IPR018215">
    <property type="entry name" value="ClpP_Ser_AS"/>
</dbReference>
<feature type="compositionally biased region" description="Polar residues" evidence="9">
    <location>
        <begin position="191"/>
        <end position="202"/>
    </location>
</feature>
<name>A0A4S4D5H6_CAMSN</name>
<keyword evidence="12" id="KW-1185">Reference proteome</keyword>
<feature type="compositionally biased region" description="Polar residues" evidence="9">
    <location>
        <begin position="209"/>
        <end position="218"/>
    </location>
</feature>
<feature type="compositionally biased region" description="Basic and acidic residues" evidence="9">
    <location>
        <begin position="153"/>
        <end position="169"/>
    </location>
</feature>
<evidence type="ECO:0000259" key="10">
    <source>
        <dbReference type="SMART" id="SM01406"/>
    </source>
</evidence>
<dbReference type="GO" id="GO:0006508">
    <property type="term" value="P:proteolysis"/>
    <property type="evidence" value="ECO:0007669"/>
    <property type="project" value="UniProtKB-KW"/>
</dbReference>
<dbReference type="InterPro" id="IPR001907">
    <property type="entry name" value="ClpP"/>
</dbReference>
<dbReference type="Gene3D" id="3.90.226.10">
    <property type="entry name" value="2-enoyl-CoA Hydratase, Chain A, domain 1"/>
    <property type="match status" value="1"/>
</dbReference>
<sequence length="795" mass="87746">MEELGSPQFGGIGNIIRKKRSQTSRRPRPESLQFSESHDHSPLTLTPALDDVSKVSSDENTGGDTNSRRKEFNLNRCVLKGSASKAGGYPHKRIKKDGSSGLSYGNGGLEDSIDQGGSGLNQRQCSEEISTPAKWKSTSKTKGSLELRSTTSDIHDGRNGEIPGSEHPRMNGNELGNNKLKKVKLKVGGVTSTIQTKSNSQGASGGGYSTKNSRTSDAPRSRPKLILQDNSDDDNSPPYKNSGMLGIPWKDFSRDSSTWAKEDSSMGKMPSKNASGNQVEKSEPVRKSKRVPKRRVLDGAFDEDDEDDEIRYLEKLRTFKIAAGREDFEEESIKKQQRISRVSKNGKCDEILEDFASMSSKDGKKKSRSERGSEDTDYDEEEELVSDGEPGGNKKKKLRNDSIDSSIESKREPALTTRQRALLNKDASSASGASVIEFPSGLPPVPPRKQKEKLSETEQQLKKAEAAQRRRVQVEKAARESEAEAIRKILGQDSSRKKREDKIKKRQEELAQERAANALMLPSSTIRYVTGPTGTIVTFSKDMGLPSIFYSKPCRQDFLSFFLFWLHLQAFGLTNAFGKEDIQVMLAQLDDLQIPSSPYFPAYDYAYAQGQGQGLPPMMQESFQSDIVMYVNSPGGSVTAGLAIFDTMRHIRPDVSTVCVGLAASMGAFLLSSGTKGKRYSLPNSRIMIHQPLGGAQGGQTDIDIQANLNGYLAYHTGQSLEKINQDTDRDFFMNTKEAEEYGLIDGVIMNPLKAFQPLAAYALAFAATATADTHTKDDIYYRIVIVLVFLQQYF</sequence>
<accession>A0A4S4D5H6</accession>
<dbReference type="AlphaFoldDB" id="A0A4S4D5H6"/>
<dbReference type="EMBL" id="SDRB02012469">
    <property type="protein sequence ID" value="THF97632.1"/>
    <property type="molecule type" value="Genomic_DNA"/>
</dbReference>
<feature type="compositionally biased region" description="Basic and acidic residues" evidence="9">
    <location>
        <begin position="325"/>
        <end position="334"/>
    </location>
</feature>
<feature type="compositionally biased region" description="Basic residues" evidence="9">
    <location>
        <begin position="16"/>
        <end position="26"/>
    </location>
</feature>
<feature type="active site" evidence="7">
    <location>
        <position position="665"/>
    </location>
</feature>
<dbReference type="STRING" id="542762.A0A4S4D5H6"/>
<evidence type="ECO:0000256" key="6">
    <source>
        <dbReference type="ARBA" id="ARBA00034021"/>
    </source>
</evidence>
<evidence type="ECO:0000256" key="3">
    <source>
        <dbReference type="ARBA" id="ARBA00022670"/>
    </source>
</evidence>
<comment type="caution">
    <text evidence="11">The sequence shown here is derived from an EMBL/GenBank/DDBJ whole genome shotgun (WGS) entry which is preliminary data.</text>
</comment>
<feature type="compositionally biased region" description="Basic and acidic residues" evidence="9">
    <location>
        <begin position="399"/>
        <end position="413"/>
    </location>
</feature>
<dbReference type="InterPro" id="IPR029045">
    <property type="entry name" value="ClpP/crotonase-like_dom_sf"/>
</dbReference>
<evidence type="ECO:0000313" key="11">
    <source>
        <dbReference type="EMBL" id="THF97632.1"/>
    </source>
</evidence>
<dbReference type="GO" id="GO:0004176">
    <property type="term" value="F:ATP-dependent peptidase activity"/>
    <property type="evidence" value="ECO:0007669"/>
    <property type="project" value="InterPro"/>
</dbReference>
<keyword evidence="3" id="KW-0645">Protease</keyword>
<evidence type="ECO:0000256" key="5">
    <source>
        <dbReference type="ARBA" id="ARBA00022825"/>
    </source>
</evidence>
<gene>
    <name evidence="11" type="ORF">TEA_015697</name>
</gene>
<dbReference type="InterPro" id="IPR029523">
    <property type="entry name" value="INO80B/Ies2"/>
</dbReference>
<evidence type="ECO:0000256" key="7">
    <source>
        <dbReference type="PROSITE-ProRule" id="PRU10085"/>
    </source>
</evidence>
<dbReference type="InterPro" id="IPR023562">
    <property type="entry name" value="ClpP/TepA"/>
</dbReference>
<organism evidence="11 12">
    <name type="scientific">Camellia sinensis var. sinensis</name>
    <name type="common">China tea</name>
    <dbReference type="NCBI Taxonomy" id="542762"/>
    <lineage>
        <taxon>Eukaryota</taxon>
        <taxon>Viridiplantae</taxon>
        <taxon>Streptophyta</taxon>
        <taxon>Embryophyta</taxon>
        <taxon>Tracheophyta</taxon>
        <taxon>Spermatophyta</taxon>
        <taxon>Magnoliopsida</taxon>
        <taxon>eudicotyledons</taxon>
        <taxon>Gunneridae</taxon>
        <taxon>Pentapetalae</taxon>
        <taxon>asterids</taxon>
        <taxon>Ericales</taxon>
        <taxon>Theaceae</taxon>
        <taxon>Camellia</taxon>
    </lineage>
</organism>